<gene>
    <name evidence="11" type="ORF">MAF45_00810</name>
</gene>
<name>A0ABS9MN07_9BURK</name>
<dbReference type="PANTHER" id="PTHR43298">
    <property type="entry name" value="MULTIDRUG RESISTANCE PROTEIN NORM-RELATED"/>
    <property type="match status" value="1"/>
</dbReference>
<dbReference type="Pfam" id="PF01554">
    <property type="entry name" value="MatE"/>
    <property type="match status" value="2"/>
</dbReference>
<feature type="transmembrane region" description="Helical" evidence="10">
    <location>
        <begin position="170"/>
        <end position="192"/>
    </location>
</feature>
<protein>
    <recommendedName>
        <fullName evidence="9">Multidrug-efflux transporter</fullName>
    </recommendedName>
</protein>
<keyword evidence="4" id="KW-1003">Cell membrane</keyword>
<keyword evidence="5 10" id="KW-0812">Transmembrane</keyword>
<dbReference type="EMBL" id="JAKNCT010000001">
    <property type="protein sequence ID" value="MCG5029997.1"/>
    <property type="molecule type" value="Genomic_DNA"/>
</dbReference>
<feature type="transmembrane region" description="Helical" evidence="10">
    <location>
        <begin position="198"/>
        <end position="220"/>
    </location>
</feature>
<dbReference type="CDD" id="cd13138">
    <property type="entry name" value="MATE_yoeA_like"/>
    <property type="match status" value="1"/>
</dbReference>
<dbReference type="NCBIfam" id="TIGR00797">
    <property type="entry name" value="matE"/>
    <property type="match status" value="1"/>
</dbReference>
<keyword evidence="7" id="KW-0406">Ion transport</keyword>
<dbReference type="InterPro" id="IPR002528">
    <property type="entry name" value="MATE_fam"/>
</dbReference>
<feature type="transmembrane region" description="Helical" evidence="10">
    <location>
        <begin position="62"/>
        <end position="86"/>
    </location>
</feature>
<evidence type="ECO:0000256" key="10">
    <source>
        <dbReference type="SAM" id="Phobius"/>
    </source>
</evidence>
<feature type="transmembrane region" description="Helical" evidence="10">
    <location>
        <begin position="107"/>
        <end position="127"/>
    </location>
</feature>
<comment type="subcellular location">
    <subcellularLocation>
        <location evidence="1">Cell inner membrane</location>
        <topology evidence="1">Multi-pass membrane protein</topology>
    </subcellularLocation>
</comment>
<dbReference type="InterPro" id="IPR050222">
    <property type="entry name" value="MATE_MdtK"/>
</dbReference>
<accession>A0ABS9MN07</accession>
<feature type="transmembrane region" description="Helical" evidence="10">
    <location>
        <begin position="318"/>
        <end position="341"/>
    </location>
</feature>
<evidence type="ECO:0000313" key="12">
    <source>
        <dbReference type="Proteomes" id="UP001297600"/>
    </source>
</evidence>
<feature type="transmembrane region" description="Helical" evidence="10">
    <location>
        <begin position="241"/>
        <end position="263"/>
    </location>
</feature>
<feature type="transmembrane region" description="Helical" evidence="10">
    <location>
        <begin position="421"/>
        <end position="440"/>
    </location>
</feature>
<dbReference type="PANTHER" id="PTHR43298:SF2">
    <property type="entry name" value="FMN_FAD EXPORTER YEEO-RELATED"/>
    <property type="match status" value="1"/>
</dbReference>
<dbReference type="RefSeq" id="WP_237977653.1">
    <property type="nucleotide sequence ID" value="NZ_JAKNCT010000001.1"/>
</dbReference>
<evidence type="ECO:0000256" key="3">
    <source>
        <dbReference type="ARBA" id="ARBA00022449"/>
    </source>
</evidence>
<evidence type="ECO:0000256" key="7">
    <source>
        <dbReference type="ARBA" id="ARBA00023065"/>
    </source>
</evidence>
<feature type="transmembrane region" description="Helical" evidence="10">
    <location>
        <begin position="275"/>
        <end position="297"/>
    </location>
</feature>
<evidence type="ECO:0000256" key="8">
    <source>
        <dbReference type="ARBA" id="ARBA00023136"/>
    </source>
</evidence>
<evidence type="ECO:0000313" key="11">
    <source>
        <dbReference type="EMBL" id="MCG5029997.1"/>
    </source>
</evidence>
<feature type="transmembrane region" description="Helical" evidence="10">
    <location>
        <begin position="387"/>
        <end position="409"/>
    </location>
</feature>
<keyword evidence="6 10" id="KW-1133">Transmembrane helix</keyword>
<evidence type="ECO:0000256" key="4">
    <source>
        <dbReference type="ARBA" id="ARBA00022475"/>
    </source>
</evidence>
<keyword evidence="2" id="KW-0813">Transport</keyword>
<proteinExistence type="predicted"/>
<feature type="transmembrane region" description="Helical" evidence="10">
    <location>
        <begin position="139"/>
        <end position="158"/>
    </location>
</feature>
<feature type="transmembrane region" description="Helical" evidence="10">
    <location>
        <begin position="353"/>
        <end position="375"/>
    </location>
</feature>
<organism evidence="11 12">
    <name type="scientific">Mesosutterella porci</name>
    <dbReference type="NCBI Taxonomy" id="2915351"/>
    <lineage>
        <taxon>Bacteria</taxon>
        <taxon>Pseudomonadati</taxon>
        <taxon>Pseudomonadota</taxon>
        <taxon>Betaproteobacteria</taxon>
        <taxon>Burkholderiales</taxon>
        <taxon>Sutterellaceae</taxon>
        <taxon>Mesosutterella</taxon>
    </lineage>
</organism>
<dbReference type="InterPro" id="IPR048279">
    <property type="entry name" value="MdtK-like"/>
</dbReference>
<dbReference type="PIRSF" id="PIRSF006603">
    <property type="entry name" value="DinF"/>
    <property type="match status" value="1"/>
</dbReference>
<keyword evidence="12" id="KW-1185">Reference proteome</keyword>
<comment type="caution">
    <text evidence="11">The sequence shown here is derived from an EMBL/GenBank/DDBJ whole genome shotgun (WGS) entry which is preliminary data.</text>
</comment>
<evidence type="ECO:0000256" key="6">
    <source>
        <dbReference type="ARBA" id="ARBA00022989"/>
    </source>
</evidence>
<keyword evidence="3" id="KW-0050">Antiport</keyword>
<keyword evidence="8 10" id="KW-0472">Membrane</keyword>
<evidence type="ECO:0000256" key="2">
    <source>
        <dbReference type="ARBA" id="ARBA00022448"/>
    </source>
</evidence>
<dbReference type="Proteomes" id="UP001297600">
    <property type="component" value="Unassembled WGS sequence"/>
</dbReference>
<evidence type="ECO:0000256" key="5">
    <source>
        <dbReference type="ARBA" id="ARBA00022692"/>
    </source>
</evidence>
<sequence length="453" mass="48567">MASNKRDIDMLHGTLWDKIFIFALPLAFTGVMQQLFNTADVVVLGRFVSSEAMAAVGNNVPVIGLIVSLFMGLALGANVVVARFIGMGSPEEANTAVHTALTQAVRYGLATLALGEALAGPFTSLLGVPASVAAYSETYLRVLVLGLPFVAVYNFLAAIYRSTGDTRTPLYALIAGSLFNIAGNLFFVLALGLDVGGVALATVLSNLLAASILYVKLTKVEGPLRIERKKLFASNRRSARTIFRIGMPAAVQSMVFSLSNLVIQSAINSLGPDAMAGSVAGFTIEINIYCFINAFGLSATTFVSQNYGAGNPERCRRATWVSMLLNFAVTFLLIGVVLAAGRELLSLFTTSEAVIALGFVRILYVVTLEPVNVIMETVSDAMRGYGYSLPPAVITLVLICSIRVIWVYTAFAASPTFETLMTVYPISWIATTVALCALYWHHQKKILPRKAAF</sequence>
<evidence type="ECO:0000256" key="1">
    <source>
        <dbReference type="ARBA" id="ARBA00004429"/>
    </source>
</evidence>
<reference evidence="11 12" key="1">
    <citation type="submission" date="2022-02" db="EMBL/GenBank/DDBJ databases">
        <title>Mesosutterella porci, a novel member of the family Sutterellaceae from pig feces.</title>
        <authorList>
            <person name="Wylensek D."/>
            <person name="Clavel T."/>
        </authorList>
    </citation>
    <scope>NUCLEOTIDE SEQUENCE [LARGE SCALE GENOMIC DNA]</scope>
    <source>
        <strain evidence="12">oilRF-744-wt-GAM-9</strain>
    </source>
</reference>
<evidence type="ECO:0000256" key="9">
    <source>
        <dbReference type="ARBA" id="ARBA00031636"/>
    </source>
</evidence>